<feature type="compositionally biased region" description="Polar residues" evidence="1">
    <location>
        <begin position="80"/>
        <end position="92"/>
    </location>
</feature>
<evidence type="ECO:0000313" key="6">
    <source>
        <dbReference type="Proteomes" id="UP000324748"/>
    </source>
</evidence>
<name>A0A5B0N8S0_PUCGR</name>
<dbReference type="Proteomes" id="UP000325313">
    <property type="component" value="Unassembled WGS sequence"/>
</dbReference>
<dbReference type="OrthoDB" id="10685467at2759"/>
<proteinExistence type="predicted"/>
<dbReference type="EMBL" id="VDEP01000424">
    <property type="protein sequence ID" value="KAA1084933.1"/>
    <property type="molecule type" value="Genomic_DNA"/>
</dbReference>
<dbReference type="Proteomes" id="UP000324748">
    <property type="component" value="Unassembled WGS sequence"/>
</dbReference>
<feature type="chain" id="PRO_5036137414" evidence="2">
    <location>
        <begin position="20"/>
        <end position="606"/>
    </location>
</feature>
<gene>
    <name evidence="4" type="ORF">PGT21_032306</name>
    <name evidence="5" type="ORF">PGTUg99_003802</name>
    <name evidence="3" type="ORF">PGTUg99_004864</name>
</gene>
<feature type="compositionally biased region" description="Basic and acidic residues" evidence="1">
    <location>
        <begin position="116"/>
        <end position="126"/>
    </location>
</feature>
<dbReference type="AlphaFoldDB" id="A0A5B0N8S0"/>
<evidence type="ECO:0000256" key="1">
    <source>
        <dbReference type="SAM" id="MobiDB-lite"/>
    </source>
</evidence>
<dbReference type="EMBL" id="VSWC01000079">
    <property type="protein sequence ID" value="KAA1094894.1"/>
    <property type="molecule type" value="Genomic_DNA"/>
</dbReference>
<evidence type="ECO:0000313" key="3">
    <source>
        <dbReference type="EMBL" id="KAA1084933.1"/>
    </source>
</evidence>
<dbReference type="EMBL" id="VDEP01000125">
    <property type="protein sequence ID" value="KAA1129803.1"/>
    <property type="molecule type" value="Genomic_DNA"/>
</dbReference>
<evidence type="ECO:0000256" key="2">
    <source>
        <dbReference type="SAM" id="SignalP"/>
    </source>
</evidence>
<reference evidence="6 7" key="1">
    <citation type="submission" date="2019-05" db="EMBL/GenBank/DDBJ databases">
        <title>Emergence of the Ug99 lineage of the wheat stem rust pathogen through somatic hybridization.</title>
        <authorList>
            <person name="Li F."/>
            <person name="Upadhyaya N.M."/>
            <person name="Sperschneider J."/>
            <person name="Matny O."/>
            <person name="Nguyen-Phuc H."/>
            <person name="Mago R."/>
            <person name="Raley C."/>
            <person name="Miller M.E."/>
            <person name="Silverstein K.A.T."/>
            <person name="Henningsen E."/>
            <person name="Hirsch C.D."/>
            <person name="Visser B."/>
            <person name="Pretorius Z.A."/>
            <person name="Steffenson B.J."/>
            <person name="Schwessinger B."/>
            <person name="Dodds P.N."/>
            <person name="Figueroa M."/>
        </authorList>
    </citation>
    <scope>NUCLEOTIDE SEQUENCE [LARGE SCALE GENOMIC DNA]</scope>
    <source>
        <strain evidence="4">21-0</strain>
        <strain evidence="3 7">Ug99</strain>
    </source>
</reference>
<feature type="signal peptide" evidence="2">
    <location>
        <begin position="1"/>
        <end position="19"/>
    </location>
</feature>
<evidence type="ECO:0000313" key="4">
    <source>
        <dbReference type="EMBL" id="KAA1094894.1"/>
    </source>
</evidence>
<accession>A0A5B0N8S0</accession>
<feature type="region of interest" description="Disordered" evidence="1">
    <location>
        <begin position="60"/>
        <end position="126"/>
    </location>
</feature>
<sequence>MRPPFTLVSLCFVSATLDGIISPNIANLGIESNGATHELSNEAAHNLDTPLLNPYTSRTKETQASEMGNIDSLRKHPSPGTITHSDITQSKSFSRKKQVDFHNPAAEDNPTSSELSHLEASEDESRSINKDFHMVLELLEDHQNPKEEHSWVTREITHIEFAERTRKQVEILRDLKLLELGKFDLTSKEILESTLKDHLQDCDIKTWLQDSTPEHIAIVAKDEGKKLGLSLLDQIKKEVVDYKVLIPFSDTEFEDYLICNTSKYLPYLFGTIAFLWKNEFIDQERLSNISEDEKFLRRASLYTRKYYFSKLNVMSHQYGTNITKQWFAPLGFQFFDALNVQQQARAKLQLIAANIAQTSEYYVFSFRSPEAQVMKEFNELLSTQRYSNYLKSGKQLSNLRDSNDLHNENLELIRKDVNNLLDLLIRIDSPHSLYPSRDKNHFLISLTRSICDFLDIIQTHIYPEVISKASSEIVGNPQIIQDHYNFLLQSSRISDLSDISDKYKHLGDDQIEILKAHKIDRKWIENFYAEQIKSIYPEFKEKYNRLQKLNHHWEMWVQDQDTEADGLYSLLCEKGLEEFLSVQKLKYYTDLDSITFMRDWYARPFW</sequence>
<protein>
    <submittedName>
        <fullName evidence="3">Uncharacterized protein</fullName>
    </submittedName>
</protein>
<evidence type="ECO:0000313" key="7">
    <source>
        <dbReference type="Proteomes" id="UP000325313"/>
    </source>
</evidence>
<comment type="caution">
    <text evidence="3">The sequence shown here is derived from an EMBL/GenBank/DDBJ whole genome shotgun (WGS) entry which is preliminary data.</text>
</comment>
<organism evidence="3 7">
    <name type="scientific">Puccinia graminis f. sp. tritici</name>
    <dbReference type="NCBI Taxonomy" id="56615"/>
    <lineage>
        <taxon>Eukaryota</taxon>
        <taxon>Fungi</taxon>
        <taxon>Dikarya</taxon>
        <taxon>Basidiomycota</taxon>
        <taxon>Pucciniomycotina</taxon>
        <taxon>Pucciniomycetes</taxon>
        <taxon>Pucciniales</taxon>
        <taxon>Pucciniaceae</taxon>
        <taxon>Puccinia</taxon>
    </lineage>
</organism>
<keyword evidence="6" id="KW-1185">Reference proteome</keyword>
<evidence type="ECO:0000313" key="5">
    <source>
        <dbReference type="EMBL" id="KAA1129803.1"/>
    </source>
</evidence>
<keyword evidence="2" id="KW-0732">Signal</keyword>